<evidence type="ECO:0000256" key="5">
    <source>
        <dbReference type="ARBA" id="ARBA00023163"/>
    </source>
</evidence>
<sequence length="901" mass="99324">MIIQYPPGSDQWYILRCDVHRRHFKQNPLYGAANHLRAAEHQGPERHLDIDMSEWPVRWASTIKKMGLRVLNCDATKAEKNNAAFTQALDAGYKPLGPDPNQQSTPKETHQIPSRPRPALREEVATDTSRSATRAESEEHEREVITQPLEGKPYLGYWRSGSRGQGWYALIVLPLGSFNVIGLDGSFLETELTKSIPACYERQNGTVLQWAEGYRDGERLVNKRQFPVMWFHDAQTFSLHKDLIIPDPVWYNWLQASDLRPLSSHCESGGNKRPRGYSSALEYASQLDRIKAGHHRTAKTGDTQTQATGPLPTESVAGDTTEEGHECGRPELAGNGTSADGVLAVASDAEIEPSQDSSENEDWDDMVSNLRCTRRPSLALVRFSDLHRRYDEKDESKSRDGTIDYTTDDRLRAASPDSSLIEGQTTVGQHGISTNDHDVPTIPNKTEAVNPHLEDPEDIQRSADGFAIRSSRQPLPSELLETVVPSLLTIGREAPHLVSASAPPNGPVGGQEQAYTVRTMDEGHLLPVPRSVLAQTAAIALDRVSTQQLSPASVNPKTGLRYVLNDASHALLRGGAETVATLLGSPGFHSGNNNHSGMPQTLSIANAPTTPSMSNYYSLNSRGPTRVCQMESFHPLSQADSSNVEHPEGLTTQSGHKTKQKFRRTKTGCLTCRRRRKKCDERKPECNNCLRPPMAAGDVLILQLRTRVLLAFLGAQHVTLPPAPLLWAWITHYCVVPSVYRPQRAAGRAIGYNQASDSVEKATKPTDEPHSIPDTAPSKDNDDDGVATMVGQSPIQETPYSLYGSEIIGNGILRRDSRTEAIICERLDTPAIQVPPRAPEIGRLPTPELEPLSQVRPSLCACCPDPEASRSTRSRSDKMDNQSRMSQAPQHMGHMESGRLE</sequence>
<feature type="region of interest" description="Disordered" evidence="7">
    <location>
        <begin position="637"/>
        <end position="659"/>
    </location>
</feature>
<dbReference type="Proteomes" id="UP001392437">
    <property type="component" value="Unassembled WGS sequence"/>
</dbReference>
<proteinExistence type="predicted"/>
<dbReference type="InterPro" id="IPR036864">
    <property type="entry name" value="Zn2-C6_fun-type_DNA-bd_sf"/>
</dbReference>
<dbReference type="InterPro" id="IPR001138">
    <property type="entry name" value="Zn2Cys6_DnaBD"/>
</dbReference>
<dbReference type="PROSITE" id="PS50048">
    <property type="entry name" value="ZN2_CY6_FUNGAL_2"/>
    <property type="match status" value="1"/>
</dbReference>
<keyword evidence="4" id="KW-0238">DNA-binding</keyword>
<evidence type="ECO:0000256" key="6">
    <source>
        <dbReference type="ARBA" id="ARBA00023242"/>
    </source>
</evidence>
<evidence type="ECO:0000259" key="8">
    <source>
        <dbReference type="PROSITE" id="PS50048"/>
    </source>
</evidence>
<feature type="region of interest" description="Disordered" evidence="7">
    <location>
        <begin position="91"/>
        <end position="144"/>
    </location>
</feature>
<feature type="compositionally biased region" description="Basic and acidic residues" evidence="7">
    <location>
        <begin position="758"/>
        <end position="771"/>
    </location>
</feature>
<dbReference type="PANTHER" id="PTHR36206">
    <property type="entry name" value="ASPERCRYPTIN BIOSYNTHESIS CLUSTER-SPECIFIC TRANSCRIPTION REGULATOR ATNN-RELATED"/>
    <property type="match status" value="1"/>
</dbReference>
<protein>
    <recommendedName>
        <fullName evidence="8">Zn(2)-C6 fungal-type domain-containing protein</fullName>
    </recommendedName>
</protein>
<evidence type="ECO:0000256" key="2">
    <source>
        <dbReference type="ARBA" id="ARBA00022833"/>
    </source>
</evidence>
<organism evidence="9 10">
    <name type="scientific">Apiospora kogelbergensis</name>
    <dbReference type="NCBI Taxonomy" id="1337665"/>
    <lineage>
        <taxon>Eukaryota</taxon>
        <taxon>Fungi</taxon>
        <taxon>Dikarya</taxon>
        <taxon>Ascomycota</taxon>
        <taxon>Pezizomycotina</taxon>
        <taxon>Sordariomycetes</taxon>
        <taxon>Xylariomycetidae</taxon>
        <taxon>Amphisphaeriales</taxon>
        <taxon>Apiosporaceae</taxon>
        <taxon>Apiospora</taxon>
    </lineage>
</organism>
<accession>A0AAW0QZ32</accession>
<keyword evidence="1" id="KW-0479">Metal-binding</keyword>
<feature type="region of interest" description="Disordered" evidence="7">
    <location>
        <begin position="390"/>
        <end position="417"/>
    </location>
</feature>
<evidence type="ECO:0000313" key="10">
    <source>
        <dbReference type="Proteomes" id="UP001392437"/>
    </source>
</evidence>
<dbReference type="Gene3D" id="4.10.240.10">
    <property type="entry name" value="Zn(2)-C6 fungal-type DNA-binding domain"/>
    <property type="match status" value="1"/>
</dbReference>
<dbReference type="EMBL" id="JAQQWP010000004">
    <property type="protein sequence ID" value="KAK8120245.1"/>
    <property type="molecule type" value="Genomic_DNA"/>
</dbReference>
<feature type="compositionally biased region" description="Basic and acidic residues" evidence="7">
    <location>
        <begin position="390"/>
        <end position="412"/>
    </location>
</feature>
<comment type="caution">
    <text evidence="9">The sequence shown here is derived from an EMBL/GenBank/DDBJ whole genome shotgun (WGS) entry which is preliminary data.</text>
</comment>
<evidence type="ECO:0000256" key="7">
    <source>
        <dbReference type="SAM" id="MobiDB-lite"/>
    </source>
</evidence>
<dbReference type="SUPFAM" id="SSF57701">
    <property type="entry name" value="Zn2/Cys6 DNA-binding domain"/>
    <property type="match status" value="1"/>
</dbReference>
<keyword evidence="2" id="KW-0862">Zinc</keyword>
<dbReference type="GO" id="GO:0000981">
    <property type="term" value="F:DNA-binding transcription factor activity, RNA polymerase II-specific"/>
    <property type="evidence" value="ECO:0007669"/>
    <property type="project" value="InterPro"/>
</dbReference>
<feature type="region of interest" description="Disordered" evidence="7">
    <location>
        <begin position="863"/>
        <end position="901"/>
    </location>
</feature>
<keyword evidence="3" id="KW-0805">Transcription regulation</keyword>
<feature type="domain" description="Zn(2)-C6 fungal-type" evidence="8">
    <location>
        <begin position="668"/>
        <end position="691"/>
    </location>
</feature>
<dbReference type="GO" id="GO:0003677">
    <property type="term" value="F:DNA binding"/>
    <property type="evidence" value="ECO:0007669"/>
    <property type="project" value="UniProtKB-KW"/>
</dbReference>
<dbReference type="CDD" id="cd00067">
    <property type="entry name" value="GAL4"/>
    <property type="match status" value="1"/>
</dbReference>
<feature type="compositionally biased region" description="Basic and acidic residues" evidence="7">
    <location>
        <begin position="133"/>
        <end position="144"/>
    </location>
</feature>
<evidence type="ECO:0000256" key="1">
    <source>
        <dbReference type="ARBA" id="ARBA00022723"/>
    </source>
</evidence>
<keyword evidence="5" id="KW-0804">Transcription</keyword>
<dbReference type="Pfam" id="PF00172">
    <property type="entry name" value="Zn_clus"/>
    <property type="match status" value="1"/>
</dbReference>
<keyword evidence="10" id="KW-1185">Reference proteome</keyword>
<evidence type="ECO:0000313" key="9">
    <source>
        <dbReference type="EMBL" id="KAK8120245.1"/>
    </source>
</evidence>
<keyword evidence="6" id="KW-0539">Nucleus</keyword>
<evidence type="ECO:0000256" key="4">
    <source>
        <dbReference type="ARBA" id="ARBA00023125"/>
    </source>
</evidence>
<feature type="compositionally biased region" description="Basic and acidic residues" evidence="7">
    <location>
        <begin position="867"/>
        <end position="881"/>
    </location>
</feature>
<feature type="region of interest" description="Disordered" evidence="7">
    <location>
        <begin position="752"/>
        <end position="785"/>
    </location>
</feature>
<dbReference type="GO" id="GO:0008270">
    <property type="term" value="F:zinc ion binding"/>
    <property type="evidence" value="ECO:0007669"/>
    <property type="project" value="InterPro"/>
</dbReference>
<dbReference type="PANTHER" id="PTHR36206:SF13">
    <property type="entry name" value="TRANSCRIPTIONAL REGULATORY PROTEIN MOC3"/>
    <property type="match status" value="1"/>
</dbReference>
<reference evidence="9 10" key="1">
    <citation type="submission" date="2023-01" db="EMBL/GenBank/DDBJ databases">
        <title>Analysis of 21 Apiospora genomes using comparative genomics revels a genus with tremendous synthesis potential of carbohydrate active enzymes and secondary metabolites.</title>
        <authorList>
            <person name="Sorensen T."/>
        </authorList>
    </citation>
    <scope>NUCLEOTIDE SEQUENCE [LARGE SCALE GENOMIC DNA]</scope>
    <source>
        <strain evidence="9 10">CBS 117206</strain>
    </source>
</reference>
<name>A0AAW0QZ32_9PEZI</name>
<feature type="region of interest" description="Disordered" evidence="7">
    <location>
        <begin position="292"/>
        <end position="338"/>
    </location>
</feature>
<evidence type="ECO:0000256" key="3">
    <source>
        <dbReference type="ARBA" id="ARBA00023015"/>
    </source>
</evidence>
<dbReference type="InterPro" id="IPR052360">
    <property type="entry name" value="Transcr_Regulatory_Proteins"/>
</dbReference>
<gene>
    <name evidence="9" type="ORF">PG999_004365</name>
</gene>
<dbReference type="AlphaFoldDB" id="A0AAW0QZ32"/>